<evidence type="ECO:0000256" key="3">
    <source>
        <dbReference type="PROSITE-ProRule" id="PRU00339"/>
    </source>
</evidence>
<dbReference type="InterPro" id="IPR019734">
    <property type="entry name" value="TPR_rpt"/>
</dbReference>
<feature type="repeat" description="TPR" evidence="3">
    <location>
        <begin position="143"/>
        <end position="176"/>
    </location>
</feature>
<keyword evidence="2 3" id="KW-0802">TPR repeat</keyword>
<dbReference type="PANTHER" id="PTHR44858:SF1">
    <property type="entry name" value="UDP-N-ACETYLGLUCOSAMINE--PEPTIDE N-ACETYLGLUCOSAMINYLTRANSFERASE SPINDLY-RELATED"/>
    <property type="match status" value="1"/>
</dbReference>
<dbReference type="SUPFAM" id="SSF53756">
    <property type="entry name" value="UDP-Glycosyltransferase/glycogen phosphorylase"/>
    <property type="match status" value="1"/>
</dbReference>
<dbReference type="Gene3D" id="3.40.50.2000">
    <property type="entry name" value="Glycogen Phosphorylase B"/>
    <property type="match status" value="1"/>
</dbReference>
<proteinExistence type="predicted"/>
<accession>A0A0E3ZK77</accession>
<dbReference type="STRING" id="1835254.CL55_00001190"/>
<dbReference type="AlphaFoldDB" id="A0A0E3ZK77"/>
<dbReference type="PANTHER" id="PTHR44858">
    <property type="entry name" value="TETRATRICOPEPTIDE REPEAT PROTEIN 6"/>
    <property type="match status" value="1"/>
</dbReference>
<dbReference type="HOGENOM" id="CLU_010140_1_1_4"/>
<keyword evidence="5" id="KW-1185">Reference proteome</keyword>
<evidence type="ECO:0000313" key="5">
    <source>
        <dbReference type="Proteomes" id="UP000061135"/>
    </source>
</evidence>
<dbReference type="Gene3D" id="1.25.40.10">
    <property type="entry name" value="Tetratricopeptide repeat domain"/>
    <property type="match status" value="2"/>
</dbReference>
<dbReference type="PATRIC" id="fig|576611.7.peg.119"/>
<feature type="repeat" description="TPR" evidence="3">
    <location>
        <begin position="211"/>
        <end position="244"/>
    </location>
</feature>
<evidence type="ECO:0000313" key="4">
    <source>
        <dbReference type="EMBL" id="AKD24452.1"/>
    </source>
</evidence>
<keyword evidence="1" id="KW-0677">Repeat</keyword>
<dbReference type="InterPro" id="IPR011990">
    <property type="entry name" value="TPR-like_helical_dom_sf"/>
</dbReference>
<reference evidence="4 5" key="1">
    <citation type="submission" date="2014-03" db="EMBL/GenBank/DDBJ databases">
        <title>Genome of Polynucleobacter strain MWH-MoK4.</title>
        <authorList>
            <person name="Hahn M.W."/>
        </authorList>
    </citation>
    <scope>NUCLEOTIDE SEQUENCE [LARGE SCALE GENOMIC DNA]</scope>
    <source>
        <strain evidence="4 5">MWH-MoK4</strain>
    </source>
</reference>
<name>A0A0E3ZK77_9BURK</name>
<evidence type="ECO:0000256" key="2">
    <source>
        <dbReference type="ARBA" id="ARBA00022803"/>
    </source>
</evidence>
<dbReference type="RefSeq" id="WP_046329427.1">
    <property type="nucleotide sequence ID" value="NZ_CP007501.1"/>
</dbReference>
<dbReference type="SUPFAM" id="SSF48452">
    <property type="entry name" value="TPR-like"/>
    <property type="match status" value="1"/>
</dbReference>
<sequence length="566" mass="63750">MTPTQKLNNEIFMIERALEAGRLEDAGRLLDRILKLDPKNPRANELYAYFLGASGESNKAFEQLKIACGLEGALPSALHELGRQYLYAGQFESAINYLEAALTRNGSFIGGLHDLGIAYALTGALQKAREAFENAYRLDPGSAEVVYNLGKVYDDLGMAEEAVKCYYDAVSIDPKMTSALINLGDVNVDLTHYEEAISNYDAALAVDSSLSDALVNRGVAFHIMKKFEEALSSFDQAILINKNCAGAHFNKALTLVSLERYQEGWKEYEWRWAYEKFTSPPRSFKSPLWLGAESLDGKSILIYSEQGLGDTIQFCRYLQILRGKVESIFVEVEQSLISTIESMNLGINVIKKGEVMPAHDYHCPMMSLPLALQQDQGRPPFPDKYLSASKELVSKWMARLGSSDIPRIGIVWRGSATHANDKNRSIALRELMSVLPEGYQYLSLQKEPTQDERMLLASNPMYLDYSIDISDFQDTAALVNCLDLVIGVDTSTIHLSSALGMRTWLLLSYVQDWRWSPDKEQSAWYSSMRILRQSVDQKWMPVLEQLKSEIRSFLEAYPKYDAEEKL</sequence>
<dbReference type="SMART" id="SM00028">
    <property type="entry name" value="TPR"/>
    <property type="match status" value="5"/>
</dbReference>
<dbReference type="InterPro" id="IPR050498">
    <property type="entry name" value="Ycf3"/>
</dbReference>
<dbReference type="KEGG" id="pdq:CL55_00001190"/>
<dbReference type="Proteomes" id="UP000061135">
    <property type="component" value="Chromosome"/>
</dbReference>
<dbReference type="PROSITE" id="PS50293">
    <property type="entry name" value="TPR_REGION"/>
    <property type="match status" value="1"/>
</dbReference>
<protein>
    <submittedName>
        <fullName evidence="4">Tetratricopeptide repeat</fullName>
    </submittedName>
</protein>
<dbReference type="Pfam" id="PF13432">
    <property type="entry name" value="TPR_16"/>
    <property type="match status" value="2"/>
</dbReference>
<dbReference type="OrthoDB" id="9814129at2"/>
<organism evidence="4 5">
    <name type="scientific">Polynucleobacter duraquae</name>
    <dbReference type="NCBI Taxonomy" id="1835254"/>
    <lineage>
        <taxon>Bacteria</taxon>
        <taxon>Pseudomonadati</taxon>
        <taxon>Pseudomonadota</taxon>
        <taxon>Betaproteobacteria</taxon>
        <taxon>Burkholderiales</taxon>
        <taxon>Burkholderiaceae</taxon>
        <taxon>Polynucleobacter</taxon>
    </lineage>
</organism>
<feature type="repeat" description="TPR" evidence="3">
    <location>
        <begin position="75"/>
        <end position="108"/>
    </location>
</feature>
<evidence type="ECO:0000256" key="1">
    <source>
        <dbReference type="ARBA" id="ARBA00022737"/>
    </source>
</evidence>
<feature type="repeat" description="TPR" evidence="3">
    <location>
        <begin position="109"/>
        <end position="142"/>
    </location>
</feature>
<dbReference type="PROSITE" id="PS50005">
    <property type="entry name" value="TPR"/>
    <property type="match status" value="5"/>
</dbReference>
<feature type="repeat" description="TPR" evidence="3">
    <location>
        <begin position="177"/>
        <end position="210"/>
    </location>
</feature>
<gene>
    <name evidence="4" type="ORF">CL55_00001190</name>
</gene>
<dbReference type="EMBL" id="CP007501">
    <property type="protein sequence ID" value="AKD24452.1"/>
    <property type="molecule type" value="Genomic_DNA"/>
</dbReference>